<keyword evidence="4 7" id="KW-1133">Transmembrane helix</keyword>
<accession>V5BGX5</accession>
<dbReference type="Proteomes" id="UP000017842">
    <property type="component" value="Unassembled WGS sequence"/>
</dbReference>
<dbReference type="eggNOG" id="COG0577">
    <property type="taxonomic scope" value="Bacteria"/>
</dbReference>
<dbReference type="OrthoDB" id="9770036at2"/>
<evidence type="ECO:0000256" key="7">
    <source>
        <dbReference type="SAM" id="Phobius"/>
    </source>
</evidence>
<dbReference type="GO" id="GO:0005886">
    <property type="term" value="C:plasma membrane"/>
    <property type="evidence" value="ECO:0007669"/>
    <property type="project" value="UniProtKB-SubCell"/>
</dbReference>
<protein>
    <submittedName>
        <fullName evidence="10">Macrolide export ATP-binding/permease protein MacB</fullName>
        <ecNumber evidence="10">3.6.3.-</ecNumber>
    </submittedName>
</protein>
<comment type="subcellular location">
    <subcellularLocation>
        <location evidence="1">Cell membrane</location>
        <topology evidence="1">Multi-pass membrane protein</topology>
    </subcellularLocation>
</comment>
<organism evidence="10 11">
    <name type="scientific">Methyloglobulus morosus KoM1</name>
    <dbReference type="NCBI Taxonomy" id="1116472"/>
    <lineage>
        <taxon>Bacteria</taxon>
        <taxon>Pseudomonadati</taxon>
        <taxon>Pseudomonadota</taxon>
        <taxon>Gammaproteobacteria</taxon>
        <taxon>Methylococcales</taxon>
        <taxon>Methylococcaceae</taxon>
        <taxon>Methyloglobulus</taxon>
    </lineage>
</organism>
<evidence type="ECO:0000313" key="10">
    <source>
        <dbReference type="EMBL" id="ESS72530.1"/>
    </source>
</evidence>
<reference evidence="10 11" key="1">
    <citation type="journal article" date="2013" name="Genome Announc.">
        <title>Draft Genome Sequence of the Methanotrophic Gammaproteobacterium Methyloglobulus morosus DSM 22980 Strain KoM1.</title>
        <authorList>
            <person name="Poehlein A."/>
            <person name="Deutzmann J.S."/>
            <person name="Daniel R."/>
            <person name="Simeonova D.D."/>
        </authorList>
    </citation>
    <scope>NUCLEOTIDE SEQUENCE [LARGE SCALE GENOMIC DNA]</scope>
    <source>
        <strain evidence="10 11">KoM1</strain>
    </source>
</reference>
<gene>
    <name evidence="10" type="primary">macB</name>
    <name evidence="10" type="ORF">MGMO_54c00190</name>
</gene>
<dbReference type="PANTHER" id="PTHR30572">
    <property type="entry name" value="MEMBRANE COMPONENT OF TRANSPORTER-RELATED"/>
    <property type="match status" value="1"/>
</dbReference>
<dbReference type="RefSeq" id="WP_023494462.1">
    <property type="nucleotide sequence ID" value="NZ_AYLO01000052.1"/>
</dbReference>
<dbReference type="GO" id="GO:0005524">
    <property type="term" value="F:ATP binding"/>
    <property type="evidence" value="ECO:0007669"/>
    <property type="project" value="UniProtKB-KW"/>
</dbReference>
<dbReference type="InterPro" id="IPR025857">
    <property type="entry name" value="MacB_PCD"/>
</dbReference>
<name>V5BGX5_9GAMM</name>
<sequence length="399" mass="42300">MHFFDIVRLSFRTIASYKLRSALTSLGLIIGIAAVIILTSLGRGLHTFVIAEFTQFGTNIIGIHPGKKSTFGISGATMNTVRPLSMADAAALAKLAGVVAVVPVVQGNARVETDNKQRRSNVIGAGDAVPQVWKIRPALGRFLPSGEDANPRTFAVLGDKLATELFGQTSPLGKRVRIGTDRYRVIGVMEKKGQMLGFDMDDTVYIPAGKALEMFDRESLMEIDLLYGNNVTVAALQKNITNLLTARHGGEDFTLITQNQMLESMDSVLNILTLAVAVLGGISLLVGSVGIITIMTIAASERVSEIGLLRAIGAERDIIFKLFLFEALTLSAVGGVIGVIAGIGVVGLISILVPALPAELAWAYVAAAFLLSLLIGIVSGVIPAMKAARLDPLQALHSE</sequence>
<dbReference type="PATRIC" id="fig|1116472.3.peg.1679"/>
<dbReference type="EMBL" id="AYLO01000052">
    <property type="protein sequence ID" value="ESS72530.1"/>
    <property type="molecule type" value="Genomic_DNA"/>
</dbReference>
<evidence type="ECO:0000313" key="11">
    <source>
        <dbReference type="Proteomes" id="UP000017842"/>
    </source>
</evidence>
<keyword evidence="2" id="KW-1003">Cell membrane</keyword>
<keyword evidence="10" id="KW-0547">Nucleotide-binding</keyword>
<evidence type="ECO:0000256" key="1">
    <source>
        <dbReference type="ARBA" id="ARBA00004651"/>
    </source>
</evidence>
<dbReference type="PANTHER" id="PTHR30572:SF4">
    <property type="entry name" value="ABC TRANSPORTER PERMEASE YTRF"/>
    <property type="match status" value="1"/>
</dbReference>
<dbReference type="InterPro" id="IPR050250">
    <property type="entry name" value="Macrolide_Exporter_MacB"/>
</dbReference>
<evidence type="ECO:0000259" key="8">
    <source>
        <dbReference type="Pfam" id="PF02687"/>
    </source>
</evidence>
<feature type="domain" description="ABC3 transporter permease C-terminal" evidence="8">
    <location>
        <begin position="278"/>
        <end position="392"/>
    </location>
</feature>
<feature type="transmembrane region" description="Helical" evidence="7">
    <location>
        <begin position="318"/>
        <end position="349"/>
    </location>
</feature>
<dbReference type="GO" id="GO:0016787">
    <property type="term" value="F:hydrolase activity"/>
    <property type="evidence" value="ECO:0007669"/>
    <property type="project" value="UniProtKB-KW"/>
</dbReference>
<feature type="domain" description="MacB-like periplasmic core" evidence="9">
    <location>
        <begin position="21"/>
        <end position="242"/>
    </location>
</feature>
<evidence type="ECO:0000256" key="3">
    <source>
        <dbReference type="ARBA" id="ARBA00022692"/>
    </source>
</evidence>
<feature type="transmembrane region" description="Helical" evidence="7">
    <location>
        <begin position="21"/>
        <end position="41"/>
    </location>
</feature>
<dbReference type="InterPro" id="IPR003838">
    <property type="entry name" value="ABC3_permease_C"/>
</dbReference>
<dbReference type="GO" id="GO:0022857">
    <property type="term" value="F:transmembrane transporter activity"/>
    <property type="evidence" value="ECO:0007669"/>
    <property type="project" value="TreeGrafter"/>
</dbReference>
<comment type="caution">
    <text evidence="10">The sequence shown here is derived from an EMBL/GenBank/DDBJ whole genome shotgun (WGS) entry which is preliminary data.</text>
</comment>
<comment type="similarity">
    <text evidence="6">Belongs to the ABC-4 integral membrane protein family.</text>
</comment>
<keyword evidence="3 7" id="KW-0812">Transmembrane</keyword>
<dbReference type="Pfam" id="PF02687">
    <property type="entry name" value="FtsX"/>
    <property type="match status" value="1"/>
</dbReference>
<keyword evidence="11" id="KW-1185">Reference proteome</keyword>
<proteinExistence type="inferred from homology"/>
<keyword evidence="10" id="KW-0067">ATP-binding</keyword>
<evidence type="ECO:0000256" key="6">
    <source>
        <dbReference type="ARBA" id="ARBA00038076"/>
    </source>
</evidence>
<feature type="transmembrane region" description="Helical" evidence="7">
    <location>
        <begin position="271"/>
        <end position="297"/>
    </location>
</feature>
<feature type="transmembrane region" description="Helical" evidence="7">
    <location>
        <begin position="361"/>
        <end position="382"/>
    </location>
</feature>
<evidence type="ECO:0000256" key="5">
    <source>
        <dbReference type="ARBA" id="ARBA00023136"/>
    </source>
</evidence>
<evidence type="ECO:0000259" key="9">
    <source>
        <dbReference type="Pfam" id="PF12704"/>
    </source>
</evidence>
<evidence type="ECO:0000256" key="4">
    <source>
        <dbReference type="ARBA" id="ARBA00022989"/>
    </source>
</evidence>
<evidence type="ECO:0000256" key="2">
    <source>
        <dbReference type="ARBA" id="ARBA00022475"/>
    </source>
</evidence>
<keyword evidence="10" id="KW-0378">Hydrolase</keyword>
<keyword evidence="5 7" id="KW-0472">Membrane</keyword>
<dbReference type="Pfam" id="PF12704">
    <property type="entry name" value="MacB_PCD"/>
    <property type="match status" value="1"/>
</dbReference>
<dbReference type="AlphaFoldDB" id="V5BGX5"/>
<dbReference type="EC" id="3.6.3.-" evidence="10"/>
<dbReference type="STRING" id="1116472.MGMO_54c00190"/>